<dbReference type="AlphaFoldDB" id="A0A7W5P9Z6"/>
<protein>
    <recommendedName>
        <fullName evidence="5">Glutathione-dependent formaldehyde-activating enzyme</fullName>
        <ecNumber evidence="5">4.4.1.22</ecNumber>
    </recommendedName>
    <alternativeName>
        <fullName evidence="5">S-(hydroxymethyl)glutathione synthase</fullName>
    </alternativeName>
</protein>
<keyword evidence="3 5" id="KW-0862">Zinc</keyword>
<gene>
    <name evidence="5" type="primary">gfa</name>
    <name evidence="8" type="ORF">BDK63_000991</name>
</gene>
<dbReference type="GO" id="GO:0008270">
    <property type="term" value="F:zinc ion binding"/>
    <property type="evidence" value="ECO:0007669"/>
    <property type="project" value="UniProtKB-UniRule"/>
</dbReference>
<feature type="binding site" evidence="5">
    <location>
        <position position="150"/>
    </location>
    <ligand>
        <name>Zn(2+)</name>
        <dbReference type="ChEBI" id="CHEBI:29105"/>
        <label>1</label>
        <note>structural</note>
    </ligand>
</feature>
<dbReference type="PROSITE" id="PS51891">
    <property type="entry name" value="CENP_V_GFA"/>
    <property type="match status" value="1"/>
</dbReference>
<dbReference type="Pfam" id="PF04828">
    <property type="entry name" value="GFA"/>
    <property type="match status" value="1"/>
</dbReference>
<feature type="binding site" evidence="5">
    <location>
        <position position="82"/>
    </location>
    <ligand>
        <name>Zn(2+)</name>
        <dbReference type="ChEBI" id="CHEBI:29105"/>
        <label>1</label>
        <note>structural</note>
    </ligand>
</feature>
<evidence type="ECO:0000256" key="4">
    <source>
        <dbReference type="ARBA" id="ARBA00023239"/>
    </source>
</evidence>
<comment type="similarity">
    <text evidence="1 5">Belongs to the Gfa family.</text>
</comment>
<dbReference type="GO" id="GO:0051907">
    <property type="term" value="F:S-(hydroxymethyl)glutathione synthase activity"/>
    <property type="evidence" value="ECO:0007669"/>
    <property type="project" value="UniProtKB-UniRule"/>
</dbReference>
<feature type="binding site" evidence="5">
    <location>
        <position position="105"/>
    </location>
    <ligand>
        <name>Zn(2+)</name>
        <dbReference type="ChEBI" id="CHEBI:29105"/>
        <label>2</label>
        <note>catalytic</note>
    </ligand>
</feature>
<comment type="caution">
    <text evidence="8">The sequence shown here is derived from an EMBL/GenBank/DDBJ whole genome shotgun (WGS) entry which is preliminary data.</text>
</comment>
<dbReference type="NCBIfam" id="NF003829">
    <property type="entry name" value="PRK05417.1"/>
    <property type="match status" value="1"/>
</dbReference>
<comment type="catalytic activity">
    <reaction evidence="5">
        <text>S-(hydroxymethyl)glutathione = glutathione + formaldehyde</text>
        <dbReference type="Rhea" id="RHEA:22488"/>
        <dbReference type="ChEBI" id="CHEBI:16842"/>
        <dbReference type="ChEBI" id="CHEBI:57925"/>
        <dbReference type="ChEBI" id="CHEBI:58758"/>
        <dbReference type="EC" id="4.4.1.22"/>
    </reaction>
</comment>
<feature type="domain" description="CENP-V/GFA" evidence="7">
    <location>
        <begin position="75"/>
        <end position="222"/>
    </location>
</feature>
<dbReference type="RefSeq" id="WP_246385836.1">
    <property type="nucleotide sequence ID" value="NZ_JACHZF010000006.1"/>
</dbReference>
<dbReference type="Proteomes" id="UP000553442">
    <property type="component" value="Unassembled WGS sequence"/>
</dbReference>
<dbReference type="PANTHER" id="PTHR33337:SF40">
    <property type="entry name" value="CENP-V_GFA DOMAIN-CONTAINING PROTEIN-RELATED"/>
    <property type="match status" value="1"/>
</dbReference>
<keyword evidence="2 5" id="KW-0479">Metal-binding</keyword>
<comment type="function">
    <text evidence="5">Catalyzes the condensation of formaldehyde and glutathione to S-hydroxymethylglutathione.</text>
</comment>
<evidence type="ECO:0000256" key="1">
    <source>
        <dbReference type="ARBA" id="ARBA00005495"/>
    </source>
</evidence>
<feature type="region of interest" description="Disordered" evidence="6">
    <location>
        <begin position="27"/>
        <end position="59"/>
    </location>
</feature>
<evidence type="ECO:0000256" key="6">
    <source>
        <dbReference type="SAM" id="MobiDB-lite"/>
    </source>
</evidence>
<evidence type="ECO:0000256" key="5">
    <source>
        <dbReference type="HAMAP-Rule" id="MF_00723"/>
    </source>
</evidence>
<feature type="binding site" evidence="5">
    <location>
        <position position="103"/>
    </location>
    <ligand>
        <name>Zn(2+)</name>
        <dbReference type="ChEBI" id="CHEBI:29105"/>
        <label>2</label>
        <note>catalytic</note>
    </ligand>
</feature>
<dbReference type="PANTHER" id="PTHR33337">
    <property type="entry name" value="GFA DOMAIN-CONTAINING PROTEIN"/>
    <property type="match status" value="1"/>
</dbReference>
<feature type="compositionally biased region" description="Low complexity" evidence="6">
    <location>
        <begin position="40"/>
        <end position="58"/>
    </location>
</feature>
<comment type="pathway">
    <text evidence="5">One-carbon metabolism; formaldehyde degradation; formate from formaldehyde (glutathione route): step 1/3.</text>
</comment>
<keyword evidence="4 5" id="KW-0456">Lyase</keyword>
<reference evidence="8 9" key="1">
    <citation type="submission" date="2020-08" db="EMBL/GenBank/DDBJ databases">
        <title>Genomic Encyclopedia of Archaeal and Bacterial Type Strains, Phase II (KMG-II): from individual species to whole genera.</title>
        <authorList>
            <person name="Goeker M."/>
        </authorList>
    </citation>
    <scope>NUCLEOTIDE SEQUENCE [LARGE SCALE GENOMIC DNA]</scope>
    <source>
        <strain evidence="8 9">5AG</strain>
    </source>
</reference>
<dbReference type="EC" id="4.4.1.22" evidence="5"/>
<comment type="cofactor">
    <cofactor evidence="5">
        <name>Zn(2+)</name>
        <dbReference type="ChEBI" id="CHEBI:29105"/>
    </cofactor>
    <text evidence="5">Binds 2 Zn(2+) ions per subunit.</text>
</comment>
<dbReference type="InterPro" id="IPR014185">
    <property type="entry name" value="Formald_GSH"/>
</dbReference>
<dbReference type="GO" id="GO:0046294">
    <property type="term" value="P:formaldehyde catabolic process"/>
    <property type="evidence" value="ECO:0007669"/>
    <property type="project" value="UniProtKB-UniRule"/>
</dbReference>
<proteinExistence type="inferred from homology"/>
<evidence type="ECO:0000313" key="9">
    <source>
        <dbReference type="Proteomes" id="UP000553442"/>
    </source>
</evidence>
<evidence type="ECO:0000313" key="8">
    <source>
        <dbReference type="EMBL" id="MBB3330143.1"/>
    </source>
</evidence>
<organism evidence="8 9">
    <name type="scientific">Halomonas campaniensis</name>
    <dbReference type="NCBI Taxonomy" id="213554"/>
    <lineage>
        <taxon>Bacteria</taxon>
        <taxon>Pseudomonadati</taxon>
        <taxon>Pseudomonadota</taxon>
        <taxon>Gammaproteobacteria</taxon>
        <taxon>Oceanospirillales</taxon>
        <taxon>Halomonadaceae</taxon>
        <taxon>Halomonas</taxon>
    </lineage>
</organism>
<accession>A0A7W5P9Z6</accession>
<dbReference type="EMBL" id="JACHZF010000006">
    <property type="protein sequence ID" value="MBB3330143.1"/>
    <property type="molecule type" value="Genomic_DNA"/>
</dbReference>
<dbReference type="Gene3D" id="3.90.1590.10">
    <property type="entry name" value="glutathione-dependent formaldehyde- activating enzyme (gfa)"/>
    <property type="match status" value="1"/>
</dbReference>
<dbReference type="SUPFAM" id="SSF51316">
    <property type="entry name" value="Mss4-like"/>
    <property type="match status" value="1"/>
</dbReference>
<evidence type="ECO:0000259" key="7">
    <source>
        <dbReference type="PROSITE" id="PS51891"/>
    </source>
</evidence>
<name>A0A7W5P9Z6_9GAMM</name>
<dbReference type="InterPro" id="IPR006913">
    <property type="entry name" value="CENP-V/GFA"/>
</dbReference>
<feature type="binding site" evidence="5">
    <location>
        <position position="153"/>
    </location>
    <ligand>
        <name>Zn(2+)</name>
        <dbReference type="ChEBI" id="CHEBI:29105"/>
        <label>1</label>
        <note>structural</note>
    </ligand>
</feature>
<dbReference type="InterPro" id="IPR011057">
    <property type="entry name" value="Mss4-like_sf"/>
</dbReference>
<dbReference type="UniPathway" id="UPA00562">
    <property type="reaction ID" value="UER00621"/>
</dbReference>
<feature type="compositionally biased region" description="Polar residues" evidence="6">
    <location>
        <begin position="28"/>
        <end position="39"/>
    </location>
</feature>
<dbReference type="NCBIfam" id="TIGR02820">
    <property type="entry name" value="formald_GSH"/>
    <property type="match status" value="1"/>
</dbReference>
<keyword evidence="9" id="KW-1185">Reference proteome</keyword>
<sequence>MLTRLSLNEERKPMSLMDTLKRWFGGQSAPSTAASQPRDTSAAPSVAASTPATPNASVRIHPAVDGGLKAGSDSFSGGTLHCHCASDRVEVSVTSQCAHNHVCGCTKCWKPEGALFSMVAVVPRDSLSVTAHEEKLEIVDPSATIQRHACKACGVHMFGRIENTDHPFHGLDFIHTELSDDDGWAAPEFAAFVSSIIESGANPENMDKVRGRLKEMKLEPYDCLSPPLMDAIAIHTAKAKGIL</sequence>
<feature type="binding site" evidence="5">
    <location>
        <position position="108"/>
    </location>
    <ligand>
        <name>Zn(2+)</name>
        <dbReference type="ChEBI" id="CHEBI:29105"/>
        <label>2</label>
        <note>catalytic</note>
    </ligand>
</feature>
<evidence type="ECO:0000256" key="3">
    <source>
        <dbReference type="ARBA" id="ARBA00022833"/>
    </source>
</evidence>
<dbReference type="HAMAP" id="MF_00723">
    <property type="entry name" value="Formald_GSH"/>
    <property type="match status" value="1"/>
</dbReference>
<feature type="binding site" evidence="5">
    <location>
        <position position="84"/>
    </location>
    <ligand>
        <name>Zn(2+)</name>
        <dbReference type="ChEBI" id="CHEBI:29105"/>
        <label>1</label>
        <note>structural</note>
    </ligand>
</feature>
<evidence type="ECO:0000256" key="2">
    <source>
        <dbReference type="ARBA" id="ARBA00022723"/>
    </source>
</evidence>